<evidence type="ECO:0000313" key="3">
    <source>
        <dbReference type="Proteomes" id="UP000028990"/>
    </source>
</evidence>
<protein>
    <submittedName>
        <fullName evidence="2">Uncharacterized protein</fullName>
    </submittedName>
</protein>
<gene>
    <name evidence="2" type="ORF">H920_01234</name>
</gene>
<evidence type="ECO:0000313" key="2">
    <source>
        <dbReference type="EMBL" id="KFO37357.1"/>
    </source>
</evidence>
<feature type="compositionally biased region" description="Basic and acidic residues" evidence="1">
    <location>
        <begin position="111"/>
        <end position="127"/>
    </location>
</feature>
<organism evidence="2 3">
    <name type="scientific">Fukomys damarensis</name>
    <name type="common">Damaraland mole rat</name>
    <name type="synonym">Cryptomys damarensis</name>
    <dbReference type="NCBI Taxonomy" id="885580"/>
    <lineage>
        <taxon>Eukaryota</taxon>
        <taxon>Metazoa</taxon>
        <taxon>Chordata</taxon>
        <taxon>Craniata</taxon>
        <taxon>Vertebrata</taxon>
        <taxon>Euteleostomi</taxon>
        <taxon>Mammalia</taxon>
        <taxon>Eutheria</taxon>
        <taxon>Euarchontoglires</taxon>
        <taxon>Glires</taxon>
        <taxon>Rodentia</taxon>
        <taxon>Hystricomorpha</taxon>
        <taxon>Bathyergidae</taxon>
        <taxon>Fukomys</taxon>
    </lineage>
</organism>
<dbReference type="EMBL" id="KN120932">
    <property type="protein sequence ID" value="KFO37357.1"/>
    <property type="molecule type" value="Genomic_DNA"/>
</dbReference>
<name>A0A091E1Z3_FUKDA</name>
<proteinExistence type="predicted"/>
<accession>A0A091E1Z3</accession>
<dbReference type="Proteomes" id="UP000028990">
    <property type="component" value="Unassembled WGS sequence"/>
</dbReference>
<feature type="region of interest" description="Disordered" evidence="1">
    <location>
        <begin position="111"/>
        <end position="141"/>
    </location>
</feature>
<dbReference type="InterPro" id="IPR027908">
    <property type="entry name" value="DUF4640"/>
</dbReference>
<reference evidence="2 3" key="1">
    <citation type="submission" date="2013-11" db="EMBL/GenBank/DDBJ databases">
        <title>The Damaraland mole rat (Fukomys damarensis) genome and evolution of African mole rats.</title>
        <authorList>
            <person name="Gladyshev V.N."/>
            <person name="Fang X."/>
        </authorList>
    </citation>
    <scope>NUCLEOTIDE SEQUENCE [LARGE SCALE GENOMIC DNA]</scope>
    <source>
        <tissue evidence="2">Liver</tissue>
    </source>
</reference>
<dbReference type="Pfam" id="PF15480">
    <property type="entry name" value="DUF4640"/>
    <property type="match status" value="1"/>
</dbReference>
<dbReference type="AlphaFoldDB" id="A0A091E1Z3"/>
<feature type="compositionally biased region" description="Basic residues" evidence="1">
    <location>
        <begin position="128"/>
        <end position="137"/>
    </location>
</feature>
<keyword evidence="3" id="KW-1185">Reference proteome</keyword>
<evidence type="ECO:0000256" key="1">
    <source>
        <dbReference type="SAM" id="MobiDB-lite"/>
    </source>
</evidence>
<sequence length="201" mass="22866">MSYHIICSGSVHKTPSLKKVIYCAILGTKNFDCHHVWEGSLTMNLFLIIAVLLIQKPTGDLICPVQGRWGPEGKKRWPDLQQLLRDDPQQIHKLGISVAWAEDNGFEESAAHENQCRGKECPKDKTKQTKQNKKTKQNKTGGLVKLLNTFQSFHLNDEEIQKEDNKNHEKLQRKKKDFLELNYGGRPQAEQLSLHPANSGS</sequence>